<dbReference type="InterPro" id="IPR044965">
    <property type="entry name" value="Glyco_hydro_17_plant"/>
</dbReference>
<feature type="signal peptide" evidence="7">
    <location>
        <begin position="1"/>
        <end position="32"/>
    </location>
</feature>
<dbReference type="AlphaFoldDB" id="A0A1Y1HV29"/>
<evidence type="ECO:0000313" key="9">
    <source>
        <dbReference type="EMBL" id="GAQ80396.1"/>
    </source>
</evidence>
<evidence type="ECO:0000256" key="2">
    <source>
        <dbReference type="ARBA" id="ARBA00022729"/>
    </source>
</evidence>
<dbReference type="PANTHER" id="PTHR32227">
    <property type="entry name" value="GLUCAN ENDO-1,3-BETA-GLUCOSIDASE BG1-RELATED-RELATED"/>
    <property type="match status" value="1"/>
</dbReference>
<dbReference type="InterPro" id="IPR017853">
    <property type="entry name" value="GH"/>
</dbReference>
<feature type="domain" description="X8" evidence="8">
    <location>
        <begin position="531"/>
        <end position="615"/>
    </location>
</feature>
<keyword evidence="4" id="KW-1015">Disulfide bond</keyword>
<dbReference type="OrthoDB" id="408788at2759"/>
<dbReference type="InterPro" id="IPR000490">
    <property type="entry name" value="Glyco_hydro_17"/>
</dbReference>
<evidence type="ECO:0000256" key="7">
    <source>
        <dbReference type="SAM" id="SignalP"/>
    </source>
</evidence>
<evidence type="ECO:0000256" key="6">
    <source>
        <dbReference type="RuleBase" id="RU004335"/>
    </source>
</evidence>
<dbReference type="GO" id="GO:0004553">
    <property type="term" value="F:hydrolase activity, hydrolyzing O-glycosyl compounds"/>
    <property type="evidence" value="ECO:0007669"/>
    <property type="project" value="InterPro"/>
</dbReference>
<dbReference type="EMBL" id="DF237002">
    <property type="protein sequence ID" value="GAQ80396.1"/>
    <property type="molecule type" value="Genomic_DNA"/>
</dbReference>
<evidence type="ECO:0000256" key="3">
    <source>
        <dbReference type="ARBA" id="ARBA00022801"/>
    </source>
</evidence>
<dbReference type="Pfam" id="PF07983">
    <property type="entry name" value="X8"/>
    <property type="match status" value="1"/>
</dbReference>
<evidence type="ECO:0000313" key="10">
    <source>
        <dbReference type="Proteomes" id="UP000054558"/>
    </source>
</evidence>
<feature type="chain" id="PRO_5012078636" evidence="7">
    <location>
        <begin position="33"/>
        <end position="660"/>
    </location>
</feature>
<evidence type="ECO:0000256" key="5">
    <source>
        <dbReference type="ARBA" id="ARBA00023295"/>
    </source>
</evidence>
<protein>
    <submittedName>
        <fullName evidence="9">O-Glycosyl hydrolases family 17 protein</fullName>
    </submittedName>
</protein>
<evidence type="ECO:0000256" key="4">
    <source>
        <dbReference type="ARBA" id="ARBA00023157"/>
    </source>
</evidence>
<dbReference type="Gene3D" id="3.20.20.80">
    <property type="entry name" value="Glycosidases"/>
    <property type="match status" value="1"/>
</dbReference>
<dbReference type="SMART" id="SM00768">
    <property type="entry name" value="X8"/>
    <property type="match status" value="1"/>
</dbReference>
<dbReference type="Pfam" id="PF00332">
    <property type="entry name" value="Glyco_hydro_17"/>
    <property type="match status" value="1"/>
</dbReference>
<evidence type="ECO:0000259" key="8">
    <source>
        <dbReference type="SMART" id="SM00768"/>
    </source>
</evidence>
<dbReference type="GO" id="GO:0005886">
    <property type="term" value="C:plasma membrane"/>
    <property type="evidence" value="ECO:0000318"/>
    <property type="project" value="GO_Central"/>
</dbReference>
<dbReference type="GO" id="GO:0005975">
    <property type="term" value="P:carbohydrate metabolic process"/>
    <property type="evidence" value="ECO:0007669"/>
    <property type="project" value="InterPro"/>
</dbReference>
<name>A0A1Y1HV29_KLENI</name>
<dbReference type="OMA" id="YERHYGI"/>
<keyword evidence="2 7" id="KW-0732">Signal</keyword>
<keyword evidence="5" id="KW-0326">Glycosidase</keyword>
<accession>A0A1Y1HV29</accession>
<dbReference type="Gene3D" id="1.20.58.1040">
    <property type="match status" value="1"/>
</dbReference>
<dbReference type="Proteomes" id="UP000054558">
    <property type="component" value="Unassembled WGS sequence"/>
</dbReference>
<comment type="similarity">
    <text evidence="1 6">Belongs to the glycosyl hydrolase 17 family.</text>
</comment>
<organism evidence="9 10">
    <name type="scientific">Klebsormidium nitens</name>
    <name type="common">Green alga</name>
    <name type="synonym">Ulothrix nitens</name>
    <dbReference type="NCBI Taxonomy" id="105231"/>
    <lineage>
        <taxon>Eukaryota</taxon>
        <taxon>Viridiplantae</taxon>
        <taxon>Streptophyta</taxon>
        <taxon>Klebsormidiophyceae</taxon>
        <taxon>Klebsormidiales</taxon>
        <taxon>Klebsormidiaceae</taxon>
        <taxon>Klebsormidium</taxon>
    </lineage>
</organism>
<evidence type="ECO:0000256" key="1">
    <source>
        <dbReference type="ARBA" id="ARBA00008773"/>
    </source>
</evidence>
<gene>
    <name evidence="9" type="ORF">KFL_000530230</name>
</gene>
<keyword evidence="3 9" id="KW-0378">Hydrolase</keyword>
<proteinExistence type="inferred from homology"/>
<keyword evidence="10" id="KW-1185">Reference proteome</keyword>
<reference evidence="9 10" key="1">
    <citation type="journal article" date="2014" name="Nat. Commun.">
        <title>Klebsormidium flaccidum genome reveals primary factors for plant terrestrial adaptation.</title>
        <authorList>
            <person name="Hori K."/>
            <person name="Maruyama F."/>
            <person name="Fujisawa T."/>
            <person name="Togashi T."/>
            <person name="Yamamoto N."/>
            <person name="Seo M."/>
            <person name="Sato S."/>
            <person name="Yamada T."/>
            <person name="Mori H."/>
            <person name="Tajima N."/>
            <person name="Moriyama T."/>
            <person name="Ikeuchi M."/>
            <person name="Watanabe M."/>
            <person name="Wada H."/>
            <person name="Kobayashi K."/>
            <person name="Saito M."/>
            <person name="Masuda T."/>
            <person name="Sasaki-Sekimoto Y."/>
            <person name="Mashiguchi K."/>
            <person name="Awai K."/>
            <person name="Shimojima M."/>
            <person name="Masuda S."/>
            <person name="Iwai M."/>
            <person name="Nobusawa T."/>
            <person name="Narise T."/>
            <person name="Kondo S."/>
            <person name="Saito H."/>
            <person name="Sato R."/>
            <person name="Murakawa M."/>
            <person name="Ihara Y."/>
            <person name="Oshima-Yamada Y."/>
            <person name="Ohtaka K."/>
            <person name="Satoh M."/>
            <person name="Sonobe K."/>
            <person name="Ishii M."/>
            <person name="Ohtani R."/>
            <person name="Kanamori-Sato M."/>
            <person name="Honoki R."/>
            <person name="Miyazaki D."/>
            <person name="Mochizuki H."/>
            <person name="Umetsu J."/>
            <person name="Higashi K."/>
            <person name="Shibata D."/>
            <person name="Kamiya Y."/>
            <person name="Sato N."/>
            <person name="Nakamura Y."/>
            <person name="Tabata S."/>
            <person name="Ida S."/>
            <person name="Kurokawa K."/>
            <person name="Ohta H."/>
        </authorList>
    </citation>
    <scope>NUCLEOTIDE SEQUENCE [LARGE SCALE GENOMIC DNA]</scope>
    <source>
        <strain evidence="9 10">NIES-2285</strain>
    </source>
</reference>
<dbReference type="SUPFAM" id="SSF51445">
    <property type="entry name" value="(Trans)glycosidases"/>
    <property type="match status" value="1"/>
</dbReference>
<sequence>MVRLGSPALQSPHRQVLLLLGLLLSSSLLVSGQVALPPLSPAPAPQATIATSVLPNVSALNESANAAILATLNILRSAPQPAPPASNLPNISALNESANAAILATLNSIRSAPQPAPPSSDLPNASALNASATAAILATLTGVRGAPAPAPSQTNVSSLTLQQILNQLNQRVPATLGLGALGVTYGGQQAQPLPFSQVVTLLLRNNITAIRFLDPPNAEYLDALSNTGIQVSIMVPNNYIVYLSTNPDAARSWVNTWVGKYIGRVQFKYVVVGDTPLRLVYNCYYCAALPLTVASIQAAILELGLTTQVSVPLAANDVLDFAAGAWPPNTAAFNPVIGPTLLLILKTAFEANANLLVELDPYAIIQANTTIPLNMALGTAQMGDPGTFQLITGQNYTNIYDIYLDAIAYAATAFRFPTLNITVASTGWPTDGGGNATLANAQTYVNYVIQRALSNGGTPYRQSRVTELYLNEIIDQDLIELTDVPFPNGWQRHRGLFTPQGAPKFAANLRGTNAPPRPMNGLQDLIRLPTRFCVAKPGVPDTALLLQQIQACSGGADCTPFANGGSCFLPDTVAAHTSYAFNDYYQKHAQWSPACDFGGTAQLVTEDPSYGNCSFTGGVGLPGYGVPGTVRSAGGEGRVGFALRVAVTCLLSALLGHGLV</sequence>
<dbReference type="InterPro" id="IPR012946">
    <property type="entry name" value="X8"/>
</dbReference>